<evidence type="ECO:0000313" key="1">
    <source>
        <dbReference type="EMBL" id="KJA26820.1"/>
    </source>
</evidence>
<reference evidence="2" key="1">
    <citation type="submission" date="2014-04" db="EMBL/GenBank/DDBJ databases">
        <title>Evolutionary Origins and Diversification of the Mycorrhizal Mutualists.</title>
        <authorList>
            <consortium name="DOE Joint Genome Institute"/>
            <consortium name="Mycorrhizal Genomics Consortium"/>
            <person name="Kohler A."/>
            <person name="Kuo A."/>
            <person name="Nagy L.G."/>
            <person name="Floudas D."/>
            <person name="Copeland A."/>
            <person name="Barry K.W."/>
            <person name="Cichocki N."/>
            <person name="Veneault-Fourrey C."/>
            <person name="LaButti K."/>
            <person name="Lindquist E.A."/>
            <person name="Lipzen A."/>
            <person name="Lundell T."/>
            <person name="Morin E."/>
            <person name="Murat C."/>
            <person name="Riley R."/>
            <person name="Ohm R."/>
            <person name="Sun H."/>
            <person name="Tunlid A."/>
            <person name="Henrissat B."/>
            <person name="Grigoriev I.V."/>
            <person name="Hibbett D.S."/>
            <person name="Martin F."/>
        </authorList>
    </citation>
    <scope>NUCLEOTIDE SEQUENCE [LARGE SCALE GENOMIC DNA]</scope>
    <source>
        <strain evidence="2">FD-334 SS-4</strain>
    </source>
</reference>
<dbReference type="AlphaFoldDB" id="A0A0D2Q5I3"/>
<accession>A0A0D2Q5I3</accession>
<organism evidence="1 2">
    <name type="scientific">Hypholoma sublateritium (strain FD-334 SS-4)</name>
    <dbReference type="NCBI Taxonomy" id="945553"/>
    <lineage>
        <taxon>Eukaryota</taxon>
        <taxon>Fungi</taxon>
        <taxon>Dikarya</taxon>
        <taxon>Basidiomycota</taxon>
        <taxon>Agaricomycotina</taxon>
        <taxon>Agaricomycetes</taxon>
        <taxon>Agaricomycetidae</taxon>
        <taxon>Agaricales</taxon>
        <taxon>Agaricineae</taxon>
        <taxon>Strophariaceae</taxon>
        <taxon>Hypholoma</taxon>
    </lineage>
</organism>
<name>A0A0D2Q5I3_HYPSF</name>
<proteinExistence type="predicted"/>
<keyword evidence="2" id="KW-1185">Reference proteome</keyword>
<dbReference type="EMBL" id="KN817526">
    <property type="protein sequence ID" value="KJA26820.1"/>
    <property type="molecule type" value="Genomic_DNA"/>
</dbReference>
<dbReference type="OMA" id="AQEITHA"/>
<gene>
    <name evidence="1" type="ORF">HYPSUDRAFT_1032153</name>
</gene>
<evidence type="ECO:0000313" key="2">
    <source>
        <dbReference type="Proteomes" id="UP000054270"/>
    </source>
</evidence>
<dbReference type="OrthoDB" id="3253465at2759"/>
<sequence length="652" mass="74283">MPPTFINPFADAIEPRFRTQPVPDFRPQTPLRTSRRKRFTEAIISGFQITSDADRERASAEAAREAENIRSRAAPKTLLKNQRIKECWIDYIHVFRLENQPRLRDDEVWQPELVETQMFGFLTTMVKYTPPRKGFDTLHATTLLSWYNTFIRLIVENMQVDGKSYGFTFLRDKDRISKLKDKVQQLIFDKKLSRITKPKFGFSRHEIKILLTTILDASNHSSTQRMFAFQSIFAITVAFCGALRPSSLAAANALAIEQDQYLHIGDCQLFVHGPLDWEIRIHVTNFKGSFGITASEQYHRYRSLKMGHNLLFDPTVWAVLNWFSRGVFLKKYKDFAEFCNDNSAEIQFDPNKKSEPALLAGLPGQNGKFSDKPMTSSNLTEIFAAWCEKALLPRCGFGAMRRFKADMWGMQLGFELAQVLMNHARGGVYHNAYTKKNENYDLPALAMGEIAGSLEKAPGEVIKRMEDQQMFIGVAVECLVRTTQDTDKGKTKAERAEVVEDHPDIIAHNQLVDNAFTELLECLTPLTSIPSKLATRSVNALMNKVLNEPEDSDCPRIVPGKEIRCHVIHARLLDLFRRGYRIKANINRLIKDGEAQEITHAIKYGSCTGTVEDRHEAIKQSHALDCRVFEVGVKSLSTLVITLVSWTQCAFF</sequence>
<dbReference type="Proteomes" id="UP000054270">
    <property type="component" value="Unassembled WGS sequence"/>
</dbReference>
<protein>
    <submittedName>
        <fullName evidence="1">Uncharacterized protein</fullName>
    </submittedName>
</protein>